<dbReference type="Pfam" id="PF00390">
    <property type="entry name" value="malic"/>
    <property type="match status" value="1"/>
</dbReference>
<evidence type="ECO:0000313" key="12">
    <source>
        <dbReference type="EMBL" id="KTD25780.1"/>
    </source>
</evidence>
<gene>
    <name evidence="12" type="primary">sfcA_1</name>
    <name evidence="12" type="ORF">Llan_0049</name>
</gene>
<dbReference type="SMART" id="SM01274">
    <property type="entry name" value="malic"/>
    <property type="match status" value="1"/>
</dbReference>
<evidence type="ECO:0000256" key="2">
    <source>
        <dbReference type="ARBA" id="ARBA00008785"/>
    </source>
</evidence>
<keyword evidence="13" id="KW-1185">Reference proteome</keyword>
<comment type="cofactor">
    <cofactor evidence="1">
        <name>Mn(2+)</name>
        <dbReference type="ChEBI" id="CHEBI:29035"/>
    </cofactor>
</comment>
<sequence>MDYTRKVDEKGNPYLEVHVKDFALTSNPILNKGTGFSHEEREEFRLFGLLPPEESNIVEQRSRSYEAFKSKGTDLEKYIYLRDLQDSNETLYYSLLCDHITEMMPIVYTPVVGDACIHFSHIYRRPRGIFIAYPYRDRIDKILENPRFDQIKAIVVSDGERILGLGDQGAGGMGIPIGKLALYCACSGIHPSATLPVLLDTGTNNDELRKDPLYIGWRHERVRGQDYDDFIERFIQVLKKRFPHILLQWEDFALQNATRLLDRYRDELCTFNDDVQGTAAIATGTLLSAVQVTGVHLKEQRIVIVGAGTAGCGIAELIVHAMMEDGLSEKQARERIYMVDRYGLLIEGTKDLLPFQQKWVQPQKALANWVREHNDIISLKDVIKNVHPNALLGVSGQAGLFTEAIVREMAQHVKQPIIMPLSNPITHSEAVPSDLMLWTDNRAVLGTGSPFGTIVKDGKLFRVDQTNNVYIFPGMGLGLISIKAKRVTDKMFMMAAKALAACSPAKNNPKSNLLPPLTQVREVSYQVAFAVAKEAVNSGLADPMSDEDIEKCIRSHIWKPDYVPYKYKPKP</sequence>
<evidence type="ECO:0000256" key="3">
    <source>
        <dbReference type="ARBA" id="ARBA00022723"/>
    </source>
</evidence>
<evidence type="ECO:0000256" key="7">
    <source>
        <dbReference type="PIRSR" id="PIRSR000106-2"/>
    </source>
</evidence>
<feature type="binding site" evidence="8">
    <location>
        <position position="251"/>
    </location>
    <ligand>
        <name>a divalent metal cation</name>
        <dbReference type="ChEBI" id="CHEBI:60240"/>
    </ligand>
</feature>
<proteinExistence type="inferred from homology"/>
<comment type="caution">
    <text evidence="12">The sequence shown here is derived from an EMBL/GenBank/DDBJ whole genome shotgun (WGS) entry which is preliminary data.</text>
</comment>
<dbReference type="STRING" id="45067.Llan_0049"/>
<dbReference type="EMBL" id="LNYI01000002">
    <property type="protein sequence ID" value="KTD25780.1"/>
    <property type="molecule type" value="Genomic_DNA"/>
</dbReference>
<evidence type="ECO:0000313" key="13">
    <source>
        <dbReference type="Proteomes" id="UP000054869"/>
    </source>
</evidence>
<dbReference type="FunFam" id="3.40.50.10380:FF:000001">
    <property type="entry name" value="NAD-dependent malic enzyme"/>
    <property type="match status" value="1"/>
</dbReference>
<comment type="similarity">
    <text evidence="2 9">Belongs to the malic enzymes family.</text>
</comment>
<feature type="active site" description="Proton donor" evidence="6">
    <location>
        <position position="108"/>
    </location>
</feature>
<feature type="binding site" evidence="8">
    <location>
        <position position="250"/>
    </location>
    <ligand>
        <name>a divalent metal cation</name>
        <dbReference type="ChEBI" id="CHEBI:60240"/>
    </ligand>
</feature>
<dbReference type="NCBIfam" id="NF010052">
    <property type="entry name" value="PRK13529.1"/>
    <property type="match status" value="1"/>
</dbReference>
<dbReference type="SMART" id="SM00919">
    <property type="entry name" value="Malic_M"/>
    <property type="match status" value="1"/>
</dbReference>
<evidence type="ECO:0000256" key="1">
    <source>
        <dbReference type="ARBA" id="ARBA00001936"/>
    </source>
</evidence>
<dbReference type="PANTHER" id="PTHR23406:SF34">
    <property type="entry name" value="NAD-DEPENDENT MALIC ENZYME, MITOCHONDRIAL"/>
    <property type="match status" value="1"/>
</dbReference>
<evidence type="ECO:0000256" key="8">
    <source>
        <dbReference type="PIRSR" id="PIRSR000106-3"/>
    </source>
</evidence>
<dbReference type="PANTHER" id="PTHR23406">
    <property type="entry name" value="MALIC ENZYME-RELATED"/>
    <property type="match status" value="1"/>
</dbReference>
<dbReference type="GO" id="GO:0005829">
    <property type="term" value="C:cytosol"/>
    <property type="evidence" value="ECO:0007669"/>
    <property type="project" value="TreeGrafter"/>
</dbReference>
<dbReference type="GO" id="GO:0046872">
    <property type="term" value="F:metal ion binding"/>
    <property type="evidence" value="ECO:0007669"/>
    <property type="project" value="UniProtKB-KW"/>
</dbReference>
<dbReference type="PROSITE" id="PS00331">
    <property type="entry name" value="MALIC_ENZYMES"/>
    <property type="match status" value="1"/>
</dbReference>
<dbReference type="InterPro" id="IPR001891">
    <property type="entry name" value="Malic_OxRdtase"/>
</dbReference>
<organism evidence="12 13">
    <name type="scientific">Legionella lansingensis</name>
    <dbReference type="NCBI Taxonomy" id="45067"/>
    <lineage>
        <taxon>Bacteria</taxon>
        <taxon>Pseudomonadati</taxon>
        <taxon>Pseudomonadota</taxon>
        <taxon>Gammaproteobacteria</taxon>
        <taxon>Legionellales</taxon>
        <taxon>Legionellaceae</taxon>
        <taxon>Legionella</taxon>
    </lineage>
</organism>
<dbReference type="GO" id="GO:0006108">
    <property type="term" value="P:malate metabolic process"/>
    <property type="evidence" value="ECO:0007669"/>
    <property type="project" value="TreeGrafter"/>
</dbReference>
<evidence type="ECO:0000259" key="11">
    <source>
        <dbReference type="SMART" id="SM01274"/>
    </source>
</evidence>
<dbReference type="GO" id="GO:0051287">
    <property type="term" value="F:NAD binding"/>
    <property type="evidence" value="ECO:0007669"/>
    <property type="project" value="InterPro"/>
</dbReference>
<dbReference type="CDD" id="cd05312">
    <property type="entry name" value="NAD_bind_1_malic_enz"/>
    <property type="match status" value="1"/>
</dbReference>
<keyword evidence="4" id="KW-0560">Oxidoreductase</keyword>
<keyword evidence="5" id="KW-0520">NAD</keyword>
<feature type="domain" description="Malic enzyme N-terminal" evidence="11">
    <location>
        <begin position="85"/>
        <end position="265"/>
    </location>
</feature>
<dbReference type="InterPro" id="IPR037062">
    <property type="entry name" value="Malic_N_dom_sf"/>
</dbReference>
<dbReference type="InterPro" id="IPR012301">
    <property type="entry name" value="Malic_N_dom"/>
</dbReference>
<feature type="binding site" evidence="7">
    <location>
        <position position="467"/>
    </location>
    <ligand>
        <name>(S)-malate</name>
        <dbReference type="ChEBI" id="CHEBI:15589"/>
    </ligand>
</feature>
<reference evidence="12 13" key="1">
    <citation type="submission" date="2015-11" db="EMBL/GenBank/DDBJ databases">
        <title>Genomic analysis of 38 Legionella species identifies large and diverse effector repertoires.</title>
        <authorList>
            <person name="Burstein D."/>
            <person name="Amaro F."/>
            <person name="Zusman T."/>
            <person name="Lifshitz Z."/>
            <person name="Cohen O."/>
            <person name="Gilbert J.A."/>
            <person name="Pupko T."/>
            <person name="Shuman H.A."/>
            <person name="Segal G."/>
        </authorList>
    </citation>
    <scope>NUCLEOTIDE SEQUENCE [LARGE SCALE GENOMIC DNA]</scope>
    <source>
        <strain evidence="12 13">ATCC 49751</strain>
    </source>
</reference>
<evidence type="ECO:0000256" key="6">
    <source>
        <dbReference type="PIRSR" id="PIRSR000106-1"/>
    </source>
</evidence>
<dbReference type="GO" id="GO:0016616">
    <property type="term" value="F:oxidoreductase activity, acting on the CH-OH group of donors, NAD or NADP as acceptor"/>
    <property type="evidence" value="ECO:0007669"/>
    <property type="project" value="InterPro"/>
</dbReference>
<dbReference type="InterPro" id="IPR012302">
    <property type="entry name" value="Malic_NAD-bd"/>
</dbReference>
<name>A0A0W0VZR0_9GAMM</name>
<protein>
    <submittedName>
        <fullName evidence="12">Malate dehydrogenase</fullName>
    </submittedName>
</protein>
<keyword evidence="3 8" id="KW-0479">Metal-binding</keyword>
<accession>A0A0W0VZR0</accession>
<dbReference type="InterPro" id="IPR046346">
    <property type="entry name" value="Aminoacid_DH-like_N_sf"/>
</dbReference>
<evidence type="ECO:0000256" key="5">
    <source>
        <dbReference type="ARBA" id="ARBA00023027"/>
    </source>
</evidence>
<evidence type="ECO:0000256" key="9">
    <source>
        <dbReference type="RuleBase" id="RU003427"/>
    </source>
</evidence>
<dbReference type="Proteomes" id="UP000054869">
    <property type="component" value="Unassembled WGS sequence"/>
</dbReference>
<feature type="active site" description="Proton acceptor" evidence="6">
    <location>
        <position position="179"/>
    </location>
</feature>
<dbReference type="GO" id="GO:0004470">
    <property type="term" value="F:malic enzyme activity"/>
    <property type="evidence" value="ECO:0007669"/>
    <property type="project" value="InterPro"/>
</dbReference>
<dbReference type="SUPFAM" id="SSF53223">
    <property type="entry name" value="Aminoacid dehydrogenase-like, N-terminal domain"/>
    <property type="match status" value="1"/>
</dbReference>
<feature type="binding site" evidence="8">
    <location>
        <position position="274"/>
    </location>
    <ligand>
        <name>a divalent metal cation</name>
        <dbReference type="ChEBI" id="CHEBI:60240"/>
    </ligand>
</feature>
<dbReference type="RefSeq" id="WP_051546251.1">
    <property type="nucleotide sequence ID" value="NZ_CAAAJD010000042.1"/>
</dbReference>
<dbReference type="AlphaFoldDB" id="A0A0W0VZR0"/>
<dbReference type="Pfam" id="PF03949">
    <property type="entry name" value="Malic_M"/>
    <property type="match status" value="1"/>
</dbReference>
<dbReference type="InterPro" id="IPR015884">
    <property type="entry name" value="Malic_enzyme_CS"/>
</dbReference>
<dbReference type="PATRIC" id="fig|45067.4.peg.51"/>
<dbReference type="eggNOG" id="COG0281">
    <property type="taxonomic scope" value="Bacteria"/>
</dbReference>
<dbReference type="SUPFAM" id="SSF51735">
    <property type="entry name" value="NAD(P)-binding Rossmann-fold domains"/>
    <property type="match status" value="1"/>
</dbReference>
<dbReference type="PIRSF" id="PIRSF000106">
    <property type="entry name" value="ME"/>
    <property type="match status" value="1"/>
</dbReference>
<feature type="binding site" evidence="7">
    <location>
        <position position="423"/>
    </location>
    <ligand>
        <name>(S)-malate</name>
        <dbReference type="ChEBI" id="CHEBI:15589"/>
    </ligand>
</feature>
<dbReference type="Gene3D" id="3.40.50.720">
    <property type="entry name" value="NAD(P)-binding Rossmann-like Domain"/>
    <property type="match status" value="1"/>
</dbReference>
<evidence type="ECO:0000259" key="10">
    <source>
        <dbReference type="SMART" id="SM00919"/>
    </source>
</evidence>
<dbReference type="InterPro" id="IPR036291">
    <property type="entry name" value="NAD(P)-bd_dom_sf"/>
</dbReference>
<feature type="binding site" evidence="7">
    <location>
        <position position="161"/>
    </location>
    <ligand>
        <name>(S)-malate</name>
        <dbReference type="ChEBI" id="CHEBI:15589"/>
    </ligand>
</feature>
<comment type="cofactor">
    <cofactor evidence="8">
        <name>Mg(2+)</name>
        <dbReference type="ChEBI" id="CHEBI:18420"/>
    </cofactor>
    <cofactor evidence="8">
        <name>Mn(2+)</name>
        <dbReference type="ChEBI" id="CHEBI:29035"/>
    </cofactor>
    <text evidence="8">Divalent metal cations. Prefers magnesium or manganese.</text>
</comment>
<evidence type="ECO:0000256" key="4">
    <source>
        <dbReference type="ARBA" id="ARBA00023002"/>
    </source>
</evidence>
<dbReference type="Gene3D" id="3.40.50.10380">
    <property type="entry name" value="Malic enzyme, N-terminal domain"/>
    <property type="match status" value="1"/>
</dbReference>
<dbReference type="PRINTS" id="PR00072">
    <property type="entry name" value="MALOXRDTASE"/>
</dbReference>
<feature type="domain" description="Malic enzyme NAD-binding" evidence="10">
    <location>
        <begin position="275"/>
        <end position="536"/>
    </location>
</feature>
<dbReference type="OrthoDB" id="3314528at2"/>